<reference evidence="2 3" key="1">
    <citation type="journal article" date="2018" name="Int. J. Syst. Evol. Microbiol.">
        <title>Adhaeribacter swui sp. nov., isolated from wet mud.</title>
        <authorList>
            <person name="Kim D.U."/>
            <person name="Kim K.W."/>
            <person name="Kang M.S."/>
            <person name="Kim J.Y."/>
            <person name="Jang J.H."/>
            <person name="Kim M.K."/>
        </authorList>
    </citation>
    <scope>NUCLEOTIDE SEQUENCE [LARGE SCALE GENOMIC DNA]</scope>
    <source>
        <strain evidence="2 3">KCTC 52873</strain>
    </source>
</reference>
<dbReference type="GO" id="GO:0004792">
    <property type="term" value="F:thiosulfate-cyanide sulfurtransferase activity"/>
    <property type="evidence" value="ECO:0007669"/>
    <property type="project" value="InterPro"/>
</dbReference>
<evidence type="ECO:0000313" key="3">
    <source>
        <dbReference type="Proteomes" id="UP000515237"/>
    </source>
</evidence>
<dbReference type="CDD" id="cd01521">
    <property type="entry name" value="RHOD_PspE2"/>
    <property type="match status" value="1"/>
</dbReference>
<dbReference type="Gene3D" id="3.40.250.10">
    <property type="entry name" value="Rhodanese-like domain"/>
    <property type="match status" value="1"/>
</dbReference>
<evidence type="ECO:0000313" key="2">
    <source>
        <dbReference type="EMBL" id="QNF32882.1"/>
    </source>
</evidence>
<dbReference type="InterPro" id="IPR036873">
    <property type="entry name" value="Rhodanese-like_dom_sf"/>
</dbReference>
<dbReference type="PROSITE" id="PS50206">
    <property type="entry name" value="RHODANESE_3"/>
    <property type="match status" value="1"/>
</dbReference>
<dbReference type="EMBL" id="CP055156">
    <property type="protein sequence ID" value="QNF32882.1"/>
    <property type="molecule type" value="Genomic_DNA"/>
</dbReference>
<dbReference type="PROSITE" id="PS00380">
    <property type="entry name" value="RHODANESE_1"/>
    <property type="match status" value="1"/>
</dbReference>
<dbReference type="KEGG" id="aswu:HUW51_09105"/>
<dbReference type="SUPFAM" id="SSF52821">
    <property type="entry name" value="Rhodanese/Cell cycle control phosphatase"/>
    <property type="match status" value="1"/>
</dbReference>
<sequence>MQTLRYPEVTLRPTGRVSQYAPGDTPAALAFFYHKLCYESDPSDVYHDWQDGIQDFVVIDARSRESYAVEHVPGARNIPHKEMNHETTAVLPHDKILVVYCDGIGCNASTKGAAKLAALGFKTKEMIGGLDWWKRDGYTVENGPGNTAPPVCGCN</sequence>
<proteinExistence type="predicted"/>
<protein>
    <submittedName>
        <fullName evidence="2">Rhodanese-like domain-containing protein</fullName>
    </submittedName>
</protein>
<dbReference type="RefSeq" id="WP_185273661.1">
    <property type="nucleotide sequence ID" value="NZ_CP055156.1"/>
</dbReference>
<feature type="domain" description="Rhodanese" evidence="1">
    <location>
        <begin position="52"/>
        <end position="142"/>
    </location>
</feature>
<dbReference type="InterPro" id="IPR050229">
    <property type="entry name" value="GlpE_sulfurtransferase"/>
</dbReference>
<dbReference type="Pfam" id="PF00581">
    <property type="entry name" value="Rhodanese"/>
    <property type="match status" value="1"/>
</dbReference>
<organism evidence="2 3">
    <name type="scientific">Adhaeribacter swui</name>
    <dbReference type="NCBI Taxonomy" id="2086471"/>
    <lineage>
        <taxon>Bacteria</taxon>
        <taxon>Pseudomonadati</taxon>
        <taxon>Bacteroidota</taxon>
        <taxon>Cytophagia</taxon>
        <taxon>Cytophagales</taxon>
        <taxon>Hymenobacteraceae</taxon>
        <taxon>Adhaeribacter</taxon>
    </lineage>
</organism>
<dbReference type="SMART" id="SM00450">
    <property type="entry name" value="RHOD"/>
    <property type="match status" value="1"/>
</dbReference>
<name>A0A7G7G6U8_9BACT</name>
<dbReference type="AlphaFoldDB" id="A0A7G7G6U8"/>
<evidence type="ECO:0000259" key="1">
    <source>
        <dbReference type="PROSITE" id="PS50206"/>
    </source>
</evidence>
<gene>
    <name evidence="2" type="ORF">HUW51_09105</name>
</gene>
<keyword evidence="3" id="KW-1185">Reference proteome</keyword>
<dbReference type="InterPro" id="IPR001763">
    <property type="entry name" value="Rhodanese-like_dom"/>
</dbReference>
<accession>A0A7G7G6U8</accession>
<dbReference type="Proteomes" id="UP000515237">
    <property type="component" value="Chromosome"/>
</dbReference>
<dbReference type="InterPro" id="IPR001307">
    <property type="entry name" value="Thiosulphate_STrfase_CS"/>
</dbReference>
<dbReference type="PANTHER" id="PTHR43031:SF1">
    <property type="entry name" value="PYRIDINE NUCLEOTIDE-DISULPHIDE OXIDOREDUCTASE"/>
    <property type="match status" value="1"/>
</dbReference>
<dbReference type="PANTHER" id="PTHR43031">
    <property type="entry name" value="FAD-DEPENDENT OXIDOREDUCTASE"/>
    <property type="match status" value="1"/>
</dbReference>